<proteinExistence type="predicted"/>
<sequence length="208" mass="23506">MILSVEDLVGDDSIGKINIPLNSVEKCADERLINTRCFNLEKQVVVDVDQLKEKKFATKLYLRICLDDGYHVLDETTHYGSDLRPTIKQLWKYSIGVLELGILNAEGLHPMKTGGIFESIPHGDALLLKVIIEDMVVVIRRPIARSPTNHRRWQLRTFEGAPSTDWSIHPPTSCDPATALRFPYPPSSKKGLTEETTIDEDKREISII</sequence>
<dbReference type="SUPFAM" id="SSF49562">
    <property type="entry name" value="C2 domain (Calcium/lipid-binding domain, CaLB)"/>
    <property type="match status" value="1"/>
</dbReference>
<gene>
    <name evidence="1" type="ORF">NE237_019210</name>
</gene>
<keyword evidence="2" id="KW-1185">Reference proteome</keyword>
<organism evidence="1 2">
    <name type="scientific">Protea cynaroides</name>
    <dbReference type="NCBI Taxonomy" id="273540"/>
    <lineage>
        <taxon>Eukaryota</taxon>
        <taxon>Viridiplantae</taxon>
        <taxon>Streptophyta</taxon>
        <taxon>Embryophyta</taxon>
        <taxon>Tracheophyta</taxon>
        <taxon>Spermatophyta</taxon>
        <taxon>Magnoliopsida</taxon>
        <taxon>Proteales</taxon>
        <taxon>Proteaceae</taxon>
        <taxon>Protea</taxon>
    </lineage>
</organism>
<dbReference type="EMBL" id="JAMYWD010000007">
    <property type="protein sequence ID" value="KAJ4967361.1"/>
    <property type="molecule type" value="Genomic_DNA"/>
</dbReference>
<reference evidence="1" key="1">
    <citation type="journal article" date="2023" name="Plant J.">
        <title>The genome of the king protea, Protea cynaroides.</title>
        <authorList>
            <person name="Chang J."/>
            <person name="Duong T.A."/>
            <person name="Schoeman C."/>
            <person name="Ma X."/>
            <person name="Roodt D."/>
            <person name="Barker N."/>
            <person name="Li Z."/>
            <person name="Van de Peer Y."/>
            <person name="Mizrachi E."/>
        </authorList>
    </citation>
    <scope>NUCLEOTIDE SEQUENCE</scope>
    <source>
        <tissue evidence="1">Young leaves</tissue>
    </source>
</reference>
<dbReference type="PANTHER" id="PTHR31425">
    <property type="entry name" value="PHOSPHORIBOSYLANTHRANILATE TRANSFERASE ISOFORM 1"/>
    <property type="match status" value="1"/>
</dbReference>
<evidence type="ECO:0000313" key="1">
    <source>
        <dbReference type="EMBL" id="KAJ4967361.1"/>
    </source>
</evidence>
<comment type="caution">
    <text evidence="1">The sequence shown here is derived from an EMBL/GenBank/DDBJ whole genome shotgun (WGS) entry which is preliminary data.</text>
</comment>
<dbReference type="AlphaFoldDB" id="A0A9Q0KBD0"/>
<dbReference type="Proteomes" id="UP001141806">
    <property type="component" value="Unassembled WGS sequence"/>
</dbReference>
<evidence type="ECO:0000313" key="2">
    <source>
        <dbReference type="Proteomes" id="UP001141806"/>
    </source>
</evidence>
<dbReference type="InterPro" id="IPR047259">
    <property type="entry name" value="QUIRKY-like"/>
</dbReference>
<name>A0A9Q0KBD0_9MAGN</name>
<dbReference type="PANTHER" id="PTHR31425:SF32">
    <property type="entry name" value="MULTIPLE C2 DOMAIN AND TRANSMEMBRANE REGION PROTEIN 9"/>
    <property type="match status" value="1"/>
</dbReference>
<dbReference type="InterPro" id="IPR035892">
    <property type="entry name" value="C2_domain_sf"/>
</dbReference>
<protein>
    <submittedName>
        <fullName evidence="1">Uncharacterized protein</fullName>
    </submittedName>
</protein>
<dbReference type="OrthoDB" id="1729569at2759"/>
<accession>A0A9Q0KBD0</accession>